<accession>A0A0E9UBP2</accession>
<dbReference type="EMBL" id="GBXM01046199">
    <property type="protein sequence ID" value="JAH62378.1"/>
    <property type="molecule type" value="Transcribed_RNA"/>
</dbReference>
<reference evidence="1" key="1">
    <citation type="submission" date="2014-11" db="EMBL/GenBank/DDBJ databases">
        <authorList>
            <person name="Amaro Gonzalez C."/>
        </authorList>
    </citation>
    <scope>NUCLEOTIDE SEQUENCE</scope>
</reference>
<name>A0A0E9UBP2_ANGAN</name>
<sequence length="33" mass="3918">MDGWMDVLLNDRYAQSYGINIYFAQHQTVILKL</sequence>
<evidence type="ECO:0000313" key="1">
    <source>
        <dbReference type="EMBL" id="JAH62378.1"/>
    </source>
</evidence>
<proteinExistence type="predicted"/>
<dbReference type="AlphaFoldDB" id="A0A0E9UBP2"/>
<protein>
    <submittedName>
        <fullName evidence="1">Uncharacterized protein</fullName>
    </submittedName>
</protein>
<reference evidence="1" key="2">
    <citation type="journal article" date="2015" name="Fish Shellfish Immunol.">
        <title>Early steps in the European eel (Anguilla anguilla)-Vibrio vulnificus interaction in the gills: Role of the RtxA13 toxin.</title>
        <authorList>
            <person name="Callol A."/>
            <person name="Pajuelo D."/>
            <person name="Ebbesson L."/>
            <person name="Teles M."/>
            <person name="MacKenzie S."/>
            <person name="Amaro C."/>
        </authorList>
    </citation>
    <scope>NUCLEOTIDE SEQUENCE</scope>
</reference>
<organism evidence="1">
    <name type="scientific">Anguilla anguilla</name>
    <name type="common">European freshwater eel</name>
    <name type="synonym">Muraena anguilla</name>
    <dbReference type="NCBI Taxonomy" id="7936"/>
    <lineage>
        <taxon>Eukaryota</taxon>
        <taxon>Metazoa</taxon>
        <taxon>Chordata</taxon>
        <taxon>Craniata</taxon>
        <taxon>Vertebrata</taxon>
        <taxon>Euteleostomi</taxon>
        <taxon>Actinopterygii</taxon>
        <taxon>Neopterygii</taxon>
        <taxon>Teleostei</taxon>
        <taxon>Anguilliformes</taxon>
        <taxon>Anguillidae</taxon>
        <taxon>Anguilla</taxon>
    </lineage>
</organism>